<organism evidence="3 4">
    <name type="scientific">Mesorhizobium alhagi CCNWXJ12-2</name>
    <dbReference type="NCBI Taxonomy" id="1107882"/>
    <lineage>
        <taxon>Bacteria</taxon>
        <taxon>Pseudomonadati</taxon>
        <taxon>Pseudomonadota</taxon>
        <taxon>Alphaproteobacteria</taxon>
        <taxon>Hyphomicrobiales</taxon>
        <taxon>Phyllobacteriaceae</taxon>
        <taxon>Allomesorhizobium</taxon>
    </lineage>
</organism>
<proteinExistence type="predicted"/>
<dbReference type="InterPro" id="IPR023631">
    <property type="entry name" value="Amidase_dom"/>
</dbReference>
<dbReference type="EC" id="3.5.1.4" evidence="3"/>
<keyword evidence="4" id="KW-1185">Reference proteome</keyword>
<evidence type="ECO:0000313" key="3">
    <source>
        <dbReference type="EMBL" id="EHK57624.1"/>
    </source>
</evidence>
<dbReference type="Pfam" id="PF01425">
    <property type="entry name" value="Amidase"/>
    <property type="match status" value="2"/>
</dbReference>
<dbReference type="AlphaFoldDB" id="H0HNS9"/>
<evidence type="ECO:0000313" key="4">
    <source>
        <dbReference type="Proteomes" id="UP000003250"/>
    </source>
</evidence>
<dbReference type="GO" id="GO:0004040">
    <property type="term" value="F:amidase activity"/>
    <property type="evidence" value="ECO:0007669"/>
    <property type="project" value="UniProtKB-EC"/>
</dbReference>
<protein>
    <submittedName>
        <fullName evidence="3">Amidase</fullName>
        <ecNumber evidence="3">3.5.1.4</ecNumber>
    </submittedName>
</protein>
<evidence type="ECO:0000259" key="2">
    <source>
        <dbReference type="Pfam" id="PF01425"/>
    </source>
</evidence>
<dbReference type="PANTHER" id="PTHR46310:SF7">
    <property type="entry name" value="AMIDASE 1"/>
    <property type="match status" value="1"/>
</dbReference>
<dbReference type="Gene3D" id="3.90.1300.10">
    <property type="entry name" value="Amidase signature (AS) domain"/>
    <property type="match status" value="1"/>
</dbReference>
<feature type="domain" description="Amidase" evidence="2">
    <location>
        <begin position="21"/>
        <end position="193"/>
    </location>
</feature>
<reference evidence="3 4" key="1">
    <citation type="journal article" date="2012" name="J. Bacteriol.">
        <title>Draft Genome Sequence of Mesorhizobium alhagi CCNWXJ12-2T, a Novel Salt-Resistant Species Isolated from the Desert of Northwestern China.</title>
        <authorList>
            <person name="Zhou M."/>
            <person name="Chen W."/>
            <person name="Chen H."/>
            <person name="Wei G."/>
        </authorList>
    </citation>
    <scope>NUCLEOTIDE SEQUENCE [LARGE SCALE GENOMIC DNA]</scope>
    <source>
        <strain evidence="3 4">CCNWXJ12-2</strain>
    </source>
</reference>
<dbReference type="InterPro" id="IPR020556">
    <property type="entry name" value="Amidase_CS"/>
</dbReference>
<accession>H0HNS9</accession>
<evidence type="ECO:0000256" key="1">
    <source>
        <dbReference type="SAM" id="MobiDB-lite"/>
    </source>
</evidence>
<dbReference type="PROSITE" id="PS00571">
    <property type="entry name" value="AMIDASES"/>
    <property type="match status" value="1"/>
</dbReference>
<dbReference type="Proteomes" id="UP000003250">
    <property type="component" value="Unassembled WGS sequence"/>
</dbReference>
<dbReference type="InterPro" id="IPR036928">
    <property type="entry name" value="AS_sf"/>
</dbReference>
<dbReference type="SUPFAM" id="SSF75304">
    <property type="entry name" value="Amidase signature (AS) enzymes"/>
    <property type="match status" value="1"/>
</dbReference>
<dbReference type="PATRIC" id="fig|1107882.3.peg.1769"/>
<dbReference type="EMBL" id="AHAM01000059">
    <property type="protein sequence ID" value="EHK57624.1"/>
    <property type="molecule type" value="Genomic_DNA"/>
</dbReference>
<sequence length="437" mass="45393">MSLQRDPLNAFLDLPQASVPHAKSGPLAGLRLAVKDIFDVAGYKTGCGNPQRYEDAAPAEKTAPAVQVILDAGAEFVGKTQTDELAFSLMGQNAHFPHPVNPSAPDRVTGGSSSGSAAAVAGGLADIATGSDTGGSIRAPASFCGLIGLRTTHGRISLDGTMPLAPSLDTFGWFARDIGTYEKVAAVVLGAAPISDAGAAPHPLPVKDGERGAPTLVTPSPRPSRGEGKGEGQFTVLTNPLRLAALDSLVLGPIEAAEYRRMTAIVAAVIGEPATAPALSHSIDDLYWCFRKLQAYEAWAAHGDWILQRDRGLGPGVRERFEFGSTLDSEVAAAETQRRNAFRAELAALLGQDGVLVLPTVPSAAPLKDSPAEDLQAYRERALRLLCLSGLSGFPQITLPIGEVHGAPFGISLLGPAGSDLALIKLGRRVLEAAGKA</sequence>
<name>H0HNS9_9HYPH</name>
<feature type="region of interest" description="Disordered" evidence="1">
    <location>
        <begin position="200"/>
        <end position="231"/>
    </location>
</feature>
<keyword evidence="3" id="KW-0378">Hydrolase</keyword>
<gene>
    <name evidence="3" type="ORF">MAXJ12_09021</name>
</gene>
<feature type="domain" description="Amidase" evidence="2">
    <location>
        <begin position="309"/>
        <end position="423"/>
    </location>
</feature>
<dbReference type="RefSeq" id="WP_008835441.1">
    <property type="nucleotide sequence ID" value="NZ_AHAM01000059.1"/>
</dbReference>
<dbReference type="PANTHER" id="PTHR46310">
    <property type="entry name" value="AMIDASE 1"/>
    <property type="match status" value="1"/>
</dbReference>